<keyword evidence="2" id="KW-0175">Coiled coil</keyword>
<dbReference type="PANTHER" id="PTHR43681">
    <property type="entry name" value="TRANSMEMBRANE GTPASE FZO"/>
    <property type="match status" value="1"/>
</dbReference>
<sequence>MEREEQLIRKSYYHTFMDGIQNVHPIKVLGDMFNGQQNEIEDLSAIRYAQGEVYFENKDYETAIFKWQNVTDESFIPWAQKNIADAHGELDLLDVAEDYYKGIETNSDTLKIEVLMQLFLLYRNQEKLDSALHSIKEAVVLNPDYPGVTEKAREYYENERYIGHAVDLAIDEATRAESLQWFAVLQGYVEQGFTNKMEPSALTDALKVLYDVNLPRFEDLAVAIWESYRHGDLYFRWLEEINQLLLEKDLSNTHSWQSLSTQFRETYMSLLSGKHLIKDISSIIPNLLINWVRGSSAADALIASSAVLAWNEKFPSGMESSVVNQAETMLKQHGENDYDSDDVYNLFESIIEWAKDKGMDLGLRFEWVVQQIRESSDFNLMIVGTEAEEQSLISNILLGGEVVDASNLATVIYNDTEKEEILDIRDEGVKQITNVDDFKEHGTDEQTLIRYSMSAPILRENRIALIDTPVLTEQRKSRKGVFPYLHLADSLLFVLNADSPLTSNELEMAVKIKEHAPDLPIHFLLSRTDIDTTVESNEKLTSSIRTYFPTARVLIFPIMDVHDNQLNRIAAFVQSITGGYNKEKERKHKILHYCRELIRLLLEKRIEIENTLHDTIQWNEEVVTKVSGAINQLRDMEEESGQGTKGAYRRIKETLMNNLLNRIPDLLKSCADVIKEDTDFNKIHDKLNDEMNRRVNAYIEEKALPSYRHAIEGWINDREIAFKESQLYLNQMSESFYELYDEKITLHCDFQVLDDWRRDMNRMTRGVMFIEKKAIIMHSTVQVIMKRAGKLFEVLPKNKGLLQSKYKKFIENKDYSVIAEQMTAAFMQQFELFEKSIERDINMFFSSAVEELHATIEEKENKMKEMHTTLSEMREKPEIFRDPLTIYGLKVRQFEWMNSSDERVPELQ</sequence>
<keyword evidence="1" id="KW-0802">TPR repeat</keyword>
<accession>A0A494Z521</accession>
<dbReference type="InterPro" id="IPR027417">
    <property type="entry name" value="P-loop_NTPase"/>
</dbReference>
<protein>
    <submittedName>
        <fullName evidence="3">GTP-binding protein</fullName>
    </submittedName>
</protein>
<dbReference type="InterPro" id="IPR011990">
    <property type="entry name" value="TPR-like_helical_dom_sf"/>
</dbReference>
<evidence type="ECO:0000313" key="4">
    <source>
        <dbReference type="Proteomes" id="UP000281813"/>
    </source>
</evidence>
<evidence type="ECO:0000313" key="3">
    <source>
        <dbReference type="EMBL" id="RKQ17648.1"/>
    </source>
</evidence>
<organism evidence="3 4">
    <name type="scientific">Oceanobacillus bengalensis</name>
    <dbReference type="NCBI Taxonomy" id="1435466"/>
    <lineage>
        <taxon>Bacteria</taxon>
        <taxon>Bacillati</taxon>
        <taxon>Bacillota</taxon>
        <taxon>Bacilli</taxon>
        <taxon>Bacillales</taxon>
        <taxon>Bacillaceae</taxon>
        <taxon>Oceanobacillus</taxon>
    </lineage>
</organism>
<reference evidence="3 4" key="1">
    <citation type="journal article" date="2015" name="Antonie Van Leeuwenhoek">
        <title>Oceanobacillus bengalensis sp. nov., a bacterium isolated from seawater of the Bay of Bengal.</title>
        <authorList>
            <person name="Yongchang O."/>
            <person name="Xiang W."/>
            <person name="Wang G."/>
        </authorList>
    </citation>
    <scope>NUCLEOTIDE SEQUENCE [LARGE SCALE GENOMIC DNA]</scope>
    <source>
        <strain evidence="3 4">MCCC 1K00260</strain>
    </source>
</reference>
<dbReference type="PROSITE" id="PS50005">
    <property type="entry name" value="TPR"/>
    <property type="match status" value="1"/>
</dbReference>
<dbReference type="EMBL" id="RBZO01000004">
    <property type="protein sequence ID" value="RKQ17648.1"/>
    <property type="molecule type" value="Genomic_DNA"/>
</dbReference>
<dbReference type="Gene3D" id="3.40.50.300">
    <property type="entry name" value="P-loop containing nucleotide triphosphate hydrolases"/>
    <property type="match status" value="1"/>
</dbReference>
<comment type="caution">
    <text evidence="3">The sequence shown here is derived from an EMBL/GenBank/DDBJ whole genome shotgun (WGS) entry which is preliminary data.</text>
</comment>
<name>A0A494Z521_9BACI</name>
<dbReference type="InterPro" id="IPR019734">
    <property type="entry name" value="TPR_rpt"/>
</dbReference>
<dbReference type="SUPFAM" id="SSF52540">
    <property type="entry name" value="P-loop containing nucleoside triphosphate hydrolases"/>
    <property type="match status" value="1"/>
</dbReference>
<feature type="coiled-coil region" evidence="2">
    <location>
        <begin position="849"/>
        <end position="876"/>
    </location>
</feature>
<proteinExistence type="predicted"/>
<dbReference type="OrthoDB" id="2953146at2"/>
<keyword evidence="4" id="KW-1185">Reference proteome</keyword>
<dbReference type="SUPFAM" id="SSF48452">
    <property type="entry name" value="TPR-like"/>
    <property type="match status" value="1"/>
</dbReference>
<dbReference type="AlphaFoldDB" id="A0A494Z521"/>
<evidence type="ECO:0000256" key="2">
    <source>
        <dbReference type="SAM" id="Coils"/>
    </source>
</evidence>
<gene>
    <name evidence="3" type="ORF">D8M05_04330</name>
</gene>
<dbReference type="Proteomes" id="UP000281813">
    <property type="component" value="Unassembled WGS sequence"/>
</dbReference>
<dbReference type="InterPro" id="IPR051943">
    <property type="entry name" value="TRAFAC_Dynamin-like_GTPase"/>
</dbReference>
<dbReference type="Gene3D" id="1.25.40.10">
    <property type="entry name" value="Tetratricopeptide repeat domain"/>
    <property type="match status" value="1"/>
</dbReference>
<feature type="repeat" description="TPR" evidence="1">
    <location>
        <begin position="112"/>
        <end position="145"/>
    </location>
</feature>
<evidence type="ECO:0000256" key="1">
    <source>
        <dbReference type="PROSITE-ProRule" id="PRU00339"/>
    </source>
</evidence>
<dbReference type="PANTHER" id="PTHR43681:SF1">
    <property type="entry name" value="SARCALUMENIN"/>
    <property type="match status" value="1"/>
</dbReference>